<accession>A0ACC0VDF2</accession>
<dbReference type="EMBL" id="CM047940">
    <property type="protein sequence ID" value="KAI9904229.1"/>
    <property type="molecule type" value="Genomic_DNA"/>
</dbReference>
<reference evidence="1" key="1">
    <citation type="submission" date="2022-10" db="EMBL/GenBank/DDBJ databases">
        <title>Complete Genome of Trichothecium roseum strain YXFP-22015, a Plant Pathogen Isolated from Citrus.</title>
        <authorList>
            <person name="Wang Y."/>
            <person name="Zhu L."/>
        </authorList>
    </citation>
    <scope>NUCLEOTIDE SEQUENCE</scope>
    <source>
        <strain evidence="1">YXFP-22015</strain>
    </source>
</reference>
<proteinExistence type="predicted"/>
<sequence>MLDNVLSRRAGTIGARQGRPWRYAASATYHPEDNPSGLISFALAENKLMQSELDTLAKTVDMRTEDWSYAGTSGGGPDLPGLFADHINDFLSPHRPVEASHVQVVGSCTSAHSILAWALADPRDAFLVSRPFYGRLELDFGNMSGVEIQCADTDAETCFQPGVVDRYEDALRECERQHVKPRAVFIINPHNPLGRCYPKETLIAIMQFCQKHRLHLISDEIYACSVFDSGEPEATPFTSVLSLDTDQYIDPRYLTVTYGLAKDFCAPGLKVGSIVTRSKSVSSAVTDCLRFASPSGASVAVARAMLGDRQWRRAFMEKSRVELAGAYRHAASQLADIGVRVLPGSNAGFFVYVDLSPYLPEHRTPEWELARRLQEAGVFLHPCEEHSLKPGLFRIVYSQDPRTVTEGIKRIKSVISN</sequence>
<keyword evidence="2" id="KW-1185">Reference proteome</keyword>
<evidence type="ECO:0000313" key="2">
    <source>
        <dbReference type="Proteomes" id="UP001163324"/>
    </source>
</evidence>
<organism evidence="1 2">
    <name type="scientific">Trichothecium roseum</name>
    <dbReference type="NCBI Taxonomy" id="47278"/>
    <lineage>
        <taxon>Eukaryota</taxon>
        <taxon>Fungi</taxon>
        <taxon>Dikarya</taxon>
        <taxon>Ascomycota</taxon>
        <taxon>Pezizomycotina</taxon>
        <taxon>Sordariomycetes</taxon>
        <taxon>Hypocreomycetidae</taxon>
        <taxon>Hypocreales</taxon>
        <taxon>Hypocreales incertae sedis</taxon>
        <taxon>Trichothecium</taxon>
    </lineage>
</organism>
<gene>
    <name evidence="1" type="ORF">N3K66_000758</name>
</gene>
<name>A0ACC0VDF2_9HYPO</name>
<protein>
    <submittedName>
        <fullName evidence="1">Uncharacterized protein</fullName>
    </submittedName>
</protein>
<dbReference type="Proteomes" id="UP001163324">
    <property type="component" value="Chromosome 1"/>
</dbReference>
<comment type="caution">
    <text evidence="1">The sequence shown here is derived from an EMBL/GenBank/DDBJ whole genome shotgun (WGS) entry which is preliminary data.</text>
</comment>
<evidence type="ECO:0000313" key="1">
    <source>
        <dbReference type="EMBL" id="KAI9904229.1"/>
    </source>
</evidence>